<name>X1JGZ0_9ZZZZ</name>
<evidence type="ECO:0008006" key="2">
    <source>
        <dbReference type="Google" id="ProtNLM"/>
    </source>
</evidence>
<accession>X1JGZ0</accession>
<reference evidence="1" key="1">
    <citation type="journal article" date="2014" name="Front. Microbiol.">
        <title>High frequency of phylogenetically diverse reductive dehalogenase-homologous genes in deep subseafloor sedimentary metagenomes.</title>
        <authorList>
            <person name="Kawai M."/>
            <person name="Futagami T."/>
            <person name="Toyoda A."/>
            <person name="Takaki Y."/>
            <person name="Nishi S."/>
            <person name="Hori S."/>
            <person name="Arai W."/>
            <person name="Tsubouchi T."/>
            <person name="Morono Y."/>
            <person name="Uchiyama I."/>
            <person name="Ito T."/>
            <person name="Fujiyama A."/>
            <person name="Inagaki F."/>
            <person name="Takami H."/>
        </authorList>
    </citation>
    <scope>NUCLEOTIDE SEQUENCE</scope>
    <source>
        <strain evidence="1">Expedition CK06-06</strain>
    </source>
</reference>
<gene>
    <name evidence="1" type="ORF">S06H3_00528</name>
</gene>
<protein>
    <recommendedName>
        <fullName evidence="2">Replication-associated protein G2P N-terminal domain-containing protein</fullName>
    </recommendedName>
</protein>
<dbReference type="EMBL" id="BARV01000097">
    <property type="protein sequence ID" value="GAH93292.1"/>
    <property type="molecule type" value="Genomic_DNA"/>
</dbReference>
<dbReference type="AlphaFoldDB" id="X1JGZ0"/>
<evidence type="ECO:0000313" key="1">
    <source>
        <dbReference type="EMBL" id="GAH93292.1"/>
    </source>
</evidence>
<proteinExistence type="predicted"/>
<feature type="non-terminal residue" evidence="1">
    <location>
        <position position="319"/>
    </location>
</feature>
<sequence>MPNLDSVKLKAPPDCIRNISKTNLLKAELSKGDTDLGVRYKTDRSSALSEGVKSIALDGGGNILVELSAKVLGDNYHKLINLDTIEQTVNAIDNLWLSLDTNKFIETAEVLRCDCSNDLTVSQPINEYLARLGSYGCNPKYIVTPYPDQGVVFRNQAKSYKERQIYYGKYKDVVKDKPIVKAYGGVKQLRTCFGKKLRVEQNITSHKRIRDKFAIDNIGLLSILNSQEKPNYDLFNKITDIENPALEIYSRYGDRKLLEIKKEWGVRGIIRLFGFDLDLVKEFLKYKKGSDWSREWRVFKGIYDMMYLEGEIPGVEAVE</sequence>
<organism evidence="1">
    <name type="scientific">marine sediment metagenome</name>
    <dbReference type="NCBI Taxonomy" id="412755"/>
    <lineage>
        <taxon>unclassified sequences</taxon>
        <taxon>metagenomes</taxon>
        <taxon>ecological metagenomes</taxon>
    </lineage>
</organism>
<comment type="caution">
    <text evidence="1">The sequence shown here is derived from an EMBL/GenBank/DDBJ whole genome shotgun (WGS) entry which is preliminary data.</text>
</comment>